<keyword evidence="6 7" id="KW-0472">Membrane</keyword>
<dbReference type="OrthoDB" id="117970at2157"/>
<feature type="domain" description="Major facilitator superfamily (MFS) profile" evidence="8">
    <location>
        <begin position="213"/>
        <end position="420"/>
    </location>
</feature>
<dbReference type="GO" id="GO:0022857">
    <property type="term" value="F:transmembrane transporter activity"/>
    <property type="evidence" value="ECO:0007669"/>
    <property type="project" value="InterPro"/>
</dbReference>
<dbReference type="Pfam" id="PF07690">
    <property type="entry name" value="MFS_1"/>
    <property type="match status" value="1"/>
</dbReference>
<protein>
    <submittedName>
        <fullName evidence="9">MFS transporter</fullName>
    </submittedName>
</protein>
<dbReference type="GO" id="GO:0005886">
    <property type="term" value="C:plasma membrane"/>
    <property type="evidence" value="ECO:0007669"/>
    <property type="project" value="UniProtKB-SubCell"/>
</dbReference>
<dbReference type="SUPFAM" id="SSF103473">
    <property type="entry name" value="MFS general substrate transporter"/>
    <property type="match status" value="1"/>
</dbReference>
<evidence type="ECO:0000256" key="3">
    <source>
        <dbReference type="ARBA" id="ARBA00022475"/>
    </source>
</evidence>
<proteinExistence type="predicted"/>
<evidence type="ECO:0000256" key="1">
    <source>
        <dbReference type="ARBA" id="ARBA00004651"/>
    </source>
</evidence>
<evidence type="ECO:0000256" key="2">
    <source>
        <dbReference type="ARBA" id="ARBA00022448"/>
    </source>
</evidence>
<feature type="transmembrane region" description="Helical" evidence="7">
    <location>
        <begin position="141"/>
        <end position="158"/>
    </location>
</feature>
<dbReference type="InterPro" id="IPR020846">
    <property type="entry name" value="MFS_dom"/>
</dbReference>
<sequence>MRFNRDFWLFAVGRFVSQLGWAVQDVALPLYVLDQTRSGSMMSLFIIAEILPRALLSPIAGVVGDRYNRKNLMVWLDILRGLLLFAVIGLDMLGIRELLVVQVAMSIMGTFFGAATGAMYPDLVREEELASANSLLQSFGVIARIAGPALGGIIYAFGGIRLAILINAASFFGSGLFEAFIHYEWTSRKIESLGEVVDDLREGIAFLRSNKYLTVILSYALFINFLLNPVFAVALPYVYRVELAFSSQWFGFLQTAFMVGMLLGNVAIMAKLGSRAEGMLFRALFVQLGLVLVLAILISPLLSMSALTLFALFMGLNAVDGFFNALVNVPIVTKLQKAIPSELRGRIFSVFDLIVGMTIPAGMALVGFALDYVPAWVLFAVSGFLGIAVTAYYYLRYGSLLEGHLEAEVTRSEPEVPEIA</sequence>
<reference evidence="9 10" key="1">
    <citation type="submission" date="2016-04" db="EMBL/GenBank/DDBJ databases">
        <title>Complete genome sequence of Thermococcus pacificus type strain P4.</title>
        <authorList>
            <person name="Oger P.M."/>
        </authorList>
    </citation>
    <scope>NUCLEOTIDE SEQUENCE [LARGE SCALE GENOMIC DNA]</scope>
    <source>
        <strain evidence="9 10">P-4</strain>
    </source>
</reference>
<feature type="transmembrane region" description="Helical" evidence="7">
    <location>
        <begin position="304"/>
        <end position="327"/>
    </location>
</feature>
<keyword evidence="3" id="KW-1003">Cell membrane</keyword>
<feature type="transmembrane region" description="Helical" evidence="7">
    <location>
        <begin position="212"/>
        <end position="237"/>
    </location>
</feature>
<feature type="transmembrane region" description="Helical" evidence="7">
    <location>
        <begin position="347"/>
        <end position="370"/>
    </location>
</feature>
<dbReference type="EMBL" id="CP015102">
    <property type="protein sequence ID" value="ASJ07107.1"/>
    <property type="molecule type" value="Genomic_DNA"/>
</dbReference>
<dbReference type="RefSeq" id="WP_088854357.1">
    <property type="nucleotide sequence ID" value="NZ_CP015102.1"/>
</dbReference>
<keyword evidence="4 7" id="KW-0812">Transmembrane</keyword>
<name>A0A218P8K4_9EURY</name>
<organism evidence="9 10">
    <name type="scientific">Thermococcus pacificus</name>
    <dbReference type="NCBI Taxonomy" id="71998"/>
    <lineage>
        <taxon>Archaea</taxon>
        <taxon>Methanobacteriati</taxon>
        <taxon>Methanobacteriota</taxon>
        <taxon>Thermococci</taxon>
        <taxon>Thermococcales</taxon>
        <taxon>Thermococcaceae</taxon>
        <taxon>Thermococcus</taxon>
    </lineage>
</organism>
<dbReference type="AlphaFoldDB" id="A0A218P8K4"/>
<evidence type="ECO:0000256" key="7">
    <source>
        <dbReference type="SAM" id="Phobius"/>
    </source>
</evidence>
<evidence type="ECO:0000256" key="6">
    <source>
        <dbReference type="ARBA" id="ARBA00023136"/>
    </source>
</evidence>
<evidence type="ECO:0000313" key="10">
    <source>
        <dbReference type="Proteomes" id="UP000197418"/>
    </source>
</evidence>
<dbReference type="PROSITE" id="PS50850">
    <property type="entry name" value="MFS"/>
    <property type="match status" value="1"/>
</dbReference>
<dbReference type="PRINTS" id="PR01988">
    <property type="entry name" value="EXPORTERBACE"/>
</dbReference>
<dbReference type="InterPro" id="IPR036259">
    <property type="entry name" value="MFS_trans_sf"/>
</dbReference>
<dbReference type="InterPro" id="IPR011701">
    <property type="entry name" value="MFS"/>
</dbReference>
<dbReference type="Proteomes" id="UP000197418">
    <property type="component" value="Chromosome"/>
</dbReference>
<dbReference type="PANTHER" id="PTHR43266">
    <property type="entry name" value="MACROLIDE-EFFLUX PROTEIN"/>
    <property type="match status" value="1"/>
</dbReference>
<keyword evidence="2" id="KW-0813">Transport</keyword>
<dbReference type="GeneID" id="33316026"/>
<feature type="transmembrane region" description="Helical" evidence="7">
    <location>
        <begin position="99"/>
        <end position="120"/>
    </location>
</feature>
<evidence type="ECO:0000313" key="9">
    <source>
        <dbReference type="EMBL" id="ASJ07107.1"/>
    </source>
</evidence>
<feature type="transmembrane region" description="Helical" evidence="7">
    <location>
        <begin position="38"/>
        <end position="60"/>
    </location>
</feature>
<comment type="subcellular location">
    <subcellularLocation>
        <location evidence="1">Cell membrane</location>
        <topology evidence="1">Multi-pass membrane protein</topology>
    </subcellularLocation>
</comment>
<dbReference type="InterPro" id="IPR022324">
    <property type="entry name" value="Bacilysin_exporter_BacE_put"/>
</dbReference>
<feature type="transmembrane region" description="Helical" evidence="7">
    <location>
        <begin position="376"/>
        <end position="395"/>
    </location>
</feature>
<keyword evidence="10" id="KW-1185">Reference proteome</keyword>
<feature type="transmembrane region" description="Helical" evidence="7">
    <location>
        <begin position="249"/>
        <end position="268"/>
    </location>
</feature>
<feature type="transmembrane region" description="Helical" evidence="7">
    <location>
        <begin position="280"/>
        <end position="298"/>
    </location>
</feature>
<keyword evidence="5 7" id="KW-1133">Transmembrane helix</keyword>
<dbReference type="KEGG" id="tpaf:A3L08_07115"/>
<accession>A0A218P8K4</accession>
<evidence type="ECO:0000256" key="4">
    <source>
        <dbReference type="ARBA" id="ARBA00022692"/>
    </source>
</evidence>
<gene>
    <name evidence="9" type="ORF">A3L08_07115</name>
</gene>
<dbReference type="PANTHER" id="PTHR43266:SF9">
    <property type="entry name" value="PERMEASE, MAJOR FACILITATOR SUPERFAMILY-RELATED"/>
    <property type="match status" value="1"/>
</dbReference>
<evidence type="ECO:0000259" key="8">
    <source>
        <dbReference type="PROSITE" id="PS50850"/>
    </source>
</evidence>
<dbReference type="Gene3D" id="1.20.1250.20">
    <property type="entry name" value="MFS general substrate transporter like domains"/>
    <property type="match status" value="1"/>
</dbReference>
<dbReference type="CDD" id="cd06173">
    <property type="entry name" value="MFS_MefA_like"/>
    <property type="match status" value="1"/>
</dbReference>
<evidence type="ECO:0000256" key="5">
    <source>
        <dbReference type="ARBA" id="ARBA00022989"/>
    </source>
</evidence>